<keyword evidence="3 5" id="KW-0472">Membrane</keyword>
<feature type="transmembrane region" description="Helical" evidence="5">
    <location>
        <begin position="479"/>
        <end position="506"/>
    </location>
</feature>
<feature type="region of interest" description="Disordered" evidence="4">
    <location>
        <begin position="683"/>
        <end position="716"/>
    </location>
</feature>
<sequence length="716" mass="79765">MSIRRSALLTFAHPWLLGLMLLAVMLPAQAIELGQVTSVFPEATHLERAEGEHPAKGVYAGDELLGYVFETVDIAPIPAYSGKPVNLLVGFDLEGHITLSTILDHEEPIMLVGIPEQRLEDFAGAHIPHHVSERLRVGEALDSISGATVTVIVVTETVMRAARRVAAEQGLIPDPAATLPARVRQDVFEPADWETLVGDGTIRRLHLSHGEIDEAFVGTPAEHAPEAGRNAPDETFIDLYITYLNAPTAGRNLLGDRVYEQVMERLGDNEHAIAVMGRGDYSFKGSGYVRGGIFDRIDVSQGNTTVTFQDSDHSRIVRLGIDGAPSLAERDIFVIREDAEFDPGEPWQLGLLVRRATGALDTEFVRFNADYSIPDAYVERFEAPVEEALWVQVWRDKTFQIVVLGLGLGVLTAIMLFQDVLVRHPRLFVPLRIGFLIYTLVFIGWYSLAQLSVVNILTFVHSLMSGFSWESFLIDPMMFILWSFVAVTLLLWGRGVFCGWLCPFGALQDLVNKAARKLRVRQFEVPFALHERLWAIKYILLLGLFAVSLHSLGTAERYAEVEPFKSAITMRFQREWGFLLYALALVAVSAFTHKAYCRYVCPLGAGLAIPARLRLFDWLKRHRGSCGTPCQICANECEVAAIHPDGRINANECHYCLDCQVTYHDDQRCPPMVKRRKRFEKAARASSKTGGIETFPADAAQGSQANLQRIPTLEEK</sequence>
<protein>
    <submittedName>
        <fullName evidence="7">Regulatory protein NosR</fullName>
    </submittedName>
</protein>
<dbReference type="GO" id="GO:0003677">
    <property type="term" value="F:DNA binding"/>
    <property type="evidence" value="ECO:0007669"/>
    <property type="project" value="InterPro"/>
</dbReference>
<accession>A0A2N7U2E2</accession>
<dbReference type="PIRSF" id="PIRSF036354">
    <property type="entry name" value="NosR"/>
    <property type="match status" value="1"/>
</dbReference>
<dbReference type="GO" id="GO:0045893">
    <property type="term" value="P:positive regulation of DNA-templated transcription"/>
    <property type="evidence" value="ECO:0007669"/>
    <property type="project" value="InterPro"/>
</dbReference>
<dbReference type="EMBL" id="PNRF01000027">
    <property type="protein sequence ID" value="PMR74604.1"/>
    <property type="molecule type" value="Genomic_DNA"/>
</dbReference>
<evidence type="ECO:0000313" key="8">
    <source>
        <dbReference type="Proteomes" id="UP000235803"/>
    </source>
</evidence>
<dbReference type="PANTHER" id="PTHR30224:SF4">
    <property type="entry name" value="ELECTRON TRANSPORT PROTEIN YCCM-RELATED"/>
    <property type="match status" value="1"/>
</dbReference>
<evidence type="ECO:0000259" key="6">
    <source>
        <dbReference type="SMART" id="SM00900"/>
    </source>
</evidence>
<evidence type="ECO:0000256" key="2">
    <source>
        <dbReference type="ARBA" id="ARBA00022475"/>
    </source>
</evidence>
<comment type="subcellular location">
    <subcellularLocation>
        <location evidence="1">Cell membrane</location>
    </subcellularLocation>
</comment>
<dbReference type="InterPro" id="IPR017896">
    <property type="entry name" value="4Fe4S_Fe-S-bd"/>
</dbReference>
<evidence type="ECO:0000256" key="4">
    <source>
        <dbReference type="SAM" id="MobiDB-lite"/>
    </source>
</evidence>
<feature type="transmembrane region" description="Helical" evidence="5">
    <location>
        <begin position="429"/>
        <end position="448"/>
    </location>
</feature>
<keyword evidence="2" id="KW-1003">Cell membrane</keyword>
<dbReference type="OrthoDB" id="9806398at2"/>
<reference evidence="7 8" key="1">
    <citation type="submission" date="2018-01" db="EMBL/GenBank/DDBJ databases">
        <title>Halomonas endophytica sp. nov., isolated from storage liquid in the stems of Populus euphratica.</title>
        <authorList>
            <person name="Chen C."/>
        </authorList>
    </citation>
    <scope>NUCLEOTIDE SEQUENCE [LARGE SCALE GENOMIC DNA]</scope>
    <source>
        <strain evidence="7 8">MC28</strain>
    </source>
</reference>
<gene>
    <name evidence="7" type="ORF">C1H69_12105</name>
</gene>
<name>A0A2N7U2E2_9GAMM</name>
<dbReference type="InterPro" id="IPR007329">
    <property type="entry name" value="FMN-bd"/>
</dbReference>
<dbReference type="InterPro" id="IPR052378">
    <property type="entry name" value="NosR_regulator"/>
</dbReference>
<feature type="domain" description="FMN-binding" evidence="6">
    <location>
        <begin position="79"/>
        <end position="165"/>
    </location>
</feature>
<dbReference type="AlphaFoldDB" id="A0A2N7U2E2"/>
<dbReference type="Pfam" id="PF04205">
    <property type="entry name" value="FMN_bind"/>
    <property type="match status" value="1"/>
</dbReference>
<feature type="transmembrane region" description="Helical" evidence="5">
    <location>
        <begin position="576"/>
        <end position="593"/>
    </location>
</feature>
<dbReference type="InterPro" id="IPR011399">
    <property type="entry name" value="NosR"/>
</dbReference>
<keyword evidence="8" id="KW-1185">Reference proteome</keyword>
<evidence type="ECO:0000256" key="5">
    <source>
        <dbReference type="SAM" id="Phobius"/>
    </source>
</evidence>
<organism evidence="7 8">
    <name type="scientific">Billgrantia endophytica</name>
    <dbReference type="NCBI Taxonomy" id="2033802"/>
    <lineage>
        <taxon>Bacteria</taxon>
        <taxon>Pseudomonadati</taxon>
        <taxon>Pseudomonadota</taxon>
        <taxon>Gammaproteobacteria</taxon>
        <taxon>Oceanospirillales</taxon>
        <taxon>Halomonadaceae</taxon>
        <taxon>Billgrantia</taxon>
    </lineage>
</organism>
<dbReference type="SUPFAM" id="SSF54862">
    <property type="entry name" value="4Fe-4S ferredoxins"/>
    <property type="match status" value="1"/>
</dbReference>
<evidence type="ECO:0000256" key="1">
    <source>
        <dbReference type="ARBA" id="ARBA00004236"/>
    </source>
</evidence>
<proteinExistence type="predicted"/>
<keyword evidence="5" id="KW-0812">Transmembrane</keyword>
<evidence type="ECO:0000313" key="7">
    <source>
        <dbReference type="EMBL" id="PMR74604.1"/>
    </source>
</evidence>
<dbReference type="GO" id="GO:0010181">
    <property type="term" value="F:FMN binding"/>
    <property type="evidence" value="ECO:0007669"/>
    <property type="project" value="InterPro"/>
</dbReference>
<comment type="caution">
    <text evidence="7">The sequence shown here is derived from an EMBL/GenBank/DDBJ whole genome shotgun (WGS) entry which is preliminary data.</text>
</comment>
<dbReference type="GO" id="GO:0005886">
    <property type="term" value="C:plasma membrane"/>
    <property type="evidence" value="ECO:0007669"/>
    <property type="project" value="UniProtKB-SubCell"/>
</dbReference>
<dbReference type="RefSeq" id="WP_102653669.1">
    <property type="nucleotide sequence ID" value="NZ_PNRF01000027.1"/>
</dbReference>
<dbReference type="SMART" id="SM00900">
    <property type="entry name" value="FMN_bind"/>
    <property type="match status" value="1"/>
</dbReference>
<dbReference type="Pfam" id="PF12801">
    <property type="entry name" value="Fer4_5"/>
    <property type="match status" value="2"/>
</dbReference>
<keyword evidence="5" id="KW-1133">Transmembrane helix</keyword>
<evidence type="ECO:0000256" key="3">
    <source>
        <dbReference type="ARBA" id="ARBA00023136"/>
    </source>
</evidence>
<dbReference type="NCBIfam" id="NF046105">
    <property type="entry name" value="TransRegNosR"/>
    <property type="match status" value="1"/>
</dbReference>
<dbReference type="PANTHER" id="PTHR30224">
    <property type="entry name" value="ELECTRON TRANSPORT PROTEIN"/>
    <property type="match status" value="1"/>
</dbReference>
<feature type="transmembrane region" description="Helical" evidence="5">
    <location>
        <begin position="399"/>
        <end position="417"/>
    </location>
</feature>
<dbReference type="Proteomes" id="UP000235803">
    <property type="component" value="Unassembled WGS sequence"/>
</dbReference>